<dbReference type="OrthoDB" id="2530568at2759"/>
<evidence type="ECO:0000256" key="1">
    <source>
        <dbReference type="SAM" id="MobiDB-lite"/>
    </source>
</evidence>
<keyword evidence="3" id="KW-1185">Reference proteome</keyword>
<sequence length="223" mass="26643">MPPWFYLVEHEQPTLSDLLKRFVKLYNALERNEGYQEWFADWWHWWTRQGMGYPYNVVAPYNARWFFDPVERNRMLELLDTFIADASINLALIGDAQRRLNADKLKIRSVQDLPAPHNSWNAFLPFDLDEHEHKWTDEQLMEKEKELLAALGRWRKGRGNKFSAHMRKREGYVPRDKHQPKPLEPEYMPDEPAHHAQASSSANSLAHSFLHKYSQRQRAIYRV</sequence>
<dbReference type="Proteomes" id="UP000016926">
    <property type="component" value="Unassembled WGS sequence"/>
</dbReference>
<dbReference type="GeneID" id="27365911"/>
<feature type="region of interest" description="Disordered" evidence="1">
    <location>
        <begin position="165"/>
        <end position="203"/>
    </location>
</feature>
<reference evidence="2 3" key="1">
    <citation type="journal article" date="2012" name="Nat. Commun.">
        <title>A multi-omic map of the lipid-producing yeast Rhodosporidium toruloides.</title>
        <authorList>
            <person name="Zhu Z."/>
            <person name="Zhang S."/>
            <person name="Liu H."/>
            <person name="Shen H."/>
            <person name="Lin X."/>
            <person name="Yang F."/>
            <person name="Zhou Y.J."/>
            <person name="Jin G."/>
            <person name="Ye M."/>
            <person name="Zou H."/>
            <person name="Zou H."/>
            <person name="Zhao Z.K."/>
        </authorList>
    </citation>
    <scope>NUCLEOTIDE SEQUENCE [LARGE SCALE GENOMIC DNA]</scope>
    <source>
        <strain evidence="2 3">NP11</strain>
    </source>
</reference>
<dbReference type="AlphaFoldDB" id="M7WLP5"/>
<dbReference type="EMBL" id="KB722656">
    <property type="protein sequence ID" value="EMS21432.1"/>
    <property type="molecule type" value="Genomic_DNA"/>
</dbReference>
<gene>
    <name evidence="2" type="ORF">RHTO_01898</name>
</gene>
<dbReference type="RefSeq" id="XP_016272551.1">
    <property type="nucleotide sequence ID" value="XM_016415577.1"/>
</dbReference>
<name>M7WLP5_RHOT1</name>
<evidence type="ECO:0000313" key="3">
    <source>
        <dbReference type="Proteomes" id="UP000016926"/>
    </source>
</evidence>
<accession>M7WLP5</accession>
<protein>
    <submittedName>
        <fullName evidence="2">Uncharacterized protein</fullName>
    </submittedName>
</protein>
<dbReference type="HOGENOM" id="CLU_1019966_0_0_1"/>
<feature type="compositionally biased region" description="Basic and acidic residues" evidence="1">
    <location>
        <begin position="169"/>
        <end position="184"/>
    </location>
</feature>
<organism evidence="2 3">
    <name type="scientific">Rhodotorula toruloides (strain NP11)</name>
    <name type="common">Yeast</name>
    <name type="synonym">Rhodosporidium toruloides</name>
    <dbReference type="NCBI Taxonomy" id="1130832"/>
    <lineage>
        <taxon>Eukaryota</taxon>
        <taxon>Fungi</taxon>
        <taxon>Dikarya</taxon>
        <taxon>Basidiomycota</taxon>
        <taxon>Pucciniomycotina</taxon>
        <taxon>Microbotryomycetes</taxon>
        <taxon>Sporidiobolales</taxon>
        <taxon>Sporidiobolaceae</taxon>
        <taxon>Rhodotorula</taxon>
    </lineage>
</organism>
<evidence type="ECO:0000313" key="2">
    <source>
        <dbReference type="EMBL" id="EMS21432.1"/>
    </source>
</evidence>
<proteinExistence type="predicted"/>